<dbReference type="AlphaFoldDB" id="A0A495BJC9"/>
<evidence type="ECO:0000256" key="1">
    <source>
        <dbReference type="SAM" id="MobiDB-lite"/>
    </source>
</evidence>
<evidence type="ECO:0000313" key="3">
    <source>
        <dbReference type="Proteomes" id="UP000279384"/>
    </source>
</evidence>
<accession>A0A495BJC9</accession>
<evidence type="ECO:0000313" key="2">
    <source>
        <dbReference type="EMBL" id="RKQ61228.1"/>
    </source>
</evidence>
<organism evidence="2 3">
    <name type="scientific">Vogesella indigofera</name>
    <name type="common">Pseudomonas indigofera</name>
    <dbReference type="NCBI Taxonomy" id="45465"/>
    <lineage>
        <taxon>Bacteria</taxon>
        <taxon>Pseudomonadati</taxon>
        <taxon>Pseudomonadota</taxon>
        <taxon>Betaproteobacteria</taxon>
        <taxon>Neisseriales</taxon>
        <taxon>Chromobacteriaceae</taxon>
        <taxon>Vogesella</taxon>
    </lineage>
</organism>
<feature type="compositionally biased region" description="Low complexity" evidence="1">
    <location>
        <begin position="9"/>
        <end position="26"/>
    </location>
</feature>
<sequence length="87" mass="9225">MAEPLIELQSDQQDAPPADDSPAGAGVSAMPWADFEAWANDQIDDIPPTLVSHPAARTPLFRHMIGNAPVEEGPPSITLADGRKITP</sequence>
<dbReference type="Proteomes" id="UP000279384">
    <property type="component" value="Unassembled WGS sequence"/>
</dbReference>
<name>A0A495BJC9_VOGIN</name>
<feature type="region of interest" description="Disordered" evidence="1">
    <location>
        <begin position="66"/>
        <end position="87"/>
    </location>
</feature>
<dbReference type="RefSeq" id="WP_120809863.1">
    <property type="nucleotide sequence ID" value="NZ_RBID01000011.1"/>
</dbReference>
<reference evidence="2 3" key="1">
    <citation type="submission" date="2018-10" db="EMBL/GenBank/DDBJ databases">
        <title>Genomic Encyclopedia of Type Strains, Phase IV (KMG-IV): sequencing the most valuable type-strain genomes for metagenomic binning, comparative biology and taxonomic classification.</title>
        <authorList>
            <person name="Goeker M."/>
        </authorList>
    </citation>
    <scope>NUCLEOTIDE SEQUENCE [LARGE SCALE GENOMIC DNA]</scope>
    <source>
        <strain evidence="2 3">DSM 3303</strain>
    </source>
</reference>
<protein>
    <submittedName>
        <fullName evidence="2">Uncharacterized protein</fullName>
    </submittedName>
</protein>
<proteinExistence type="predicted"/>
<comment type="caution">
    <text evidence="2">The sequence shown here is derived from an EMBL/GenBank/DDBJ whole genome shotgun (WGS) entry which is preliminary data.</text>
</comment>
<gene>
    <name evidence="2" type="ORF">C8E02_0995</name>
</gene>
<feature type="region of interest" description="Disordered" evidence="1">
    <location>
        <begin position="1"/>
        <end position="28"/>
    </location>
</feature>
<dbReference type="EMBL" id="RBID01000011">
    <property type="protein sequence ID" value="RKQ61228.1"/>
    <property type="molecule type" value="Genomic_DNA"/>
</dbReference>